<dbReference type="InterPro" id="IPR026896">
    <property type="entry name" value="CSTF_C"/>
</dbReference>
<keyword evidence="3" id="KW-0539">Nucleus</keyword>
<name>A0AAV2ALC9_9ARAC</name>
<dbReference type="EMBL" id="CAXIEN010000183">
    <property type="protein sequence ID" value="CAL1284756.1"/>
    <property type="molecule type" value="Genomic_DNA"/>
</dbReference>
<evidence type="ECO:0000313" key="7">
    <source>
        <dbReference type="EMBL" id="CAL1284756.1"/>
    </source>
</evidence>
<dbReference type="Gene3D" id="1.10.20.70">
    <property type="entry name" value="Transcription termination and cleavage factor, C-terminal domain"/>
    <property type="match status" value="1"/>
</dbReference>
<dbReference type="Pfam" id="PF00076">
    <property type="entry name" value="RRM_1"/>
    <property type="match status" value="1"/>
</dbReference>
<feature type="compositionally biased region" description="Polar residues" evidence="5">
    <location>
        <begin position="437"/>
        <end position="451"/>
    </location>
</feature>
<comment type="subcellular location">
    <subcellularLocation>
        <location evidence="1">Nucleus</location>
    </subcellularLocation>
</comment>
<organism evidence="7 8">
    <name type="scientific">Larinioides sclopetarius</name>
    <dbReference type="NCBI Taxonomy" id="280406"/>
    <lineage>
        <taxon>Eukaryota</taxon>
        <taxon>Metazoa</taxon>
        <taxon>Ecdysozoa</taxon>
        <taxon>Arthropoda</taxon>
        <taxon>Chelicerata</taxon>
        <taxon>Arachnida</taxon>
        <taxon>Araneae</taxon>
        <taxon>Araneomorphae</taxon>
        <taxon>Entelegynae</taxon>
        <taxon>Araneoidea</taxon>
        <taxon>Araneidae</taxon>
        <taxon>Larinioides</taxon>
    </lineage>
</organism>
<dbReference type="InterPro" id="IPR035979">
    <property type="entry name" value="RBD_domain_sf"/>
</dbReference>
<comment type="caution">
    <text evidence="7">The sequence shown here is derived from an EMBL/GenBank/DDBJ whole genome shotgun (WGS) entry which is preliminary data.</text>
</comment>
<dbReference type="Pfam" id="PF14304">
    <property type="entry name" value="CSTF_C"/>
    <property type="match status" value="1"/>
</dbReference>
<dbReference type="InterPro" id="IPR025742">
    <property type="entry name" value="CSTF2_hinge"/>
</dbReference>
<evidence type="ECO:0000256" key="3">
    <source>
        <dbReference type="ARBA" id="ARBA00023242"/>
    </source>
</evidence>
<gene>
    <name evidence="7" type="ORF">LARSCL_LOCUS13318</name>
</gene>
<proteinExistence type="predicted"/>
<feature type="region of interest" description="Disordered" evidence="5">
    <location>
        <begin position="276"/>
        <end position="470"/>
    </location>
</feature>
<dbReference type="GO" id="GO:0005847">
    <property type="term" value="C:mRNA cleavage and polyadenylation specificity factor complex"/>
    <property type="evidence" value="ECO:0007669"/>
    <property type="project" value="TreeGrafter"/>
</dbReference>
<dbReference type="GO" id="GO:0031124">
    <property type="term" value="P:mRNA 3'-end processing"/>
    <property type="evidence" value="ECO:0007669"/>
    <property type="project" value="InterPro"/>
</dbReference>
<feature type="domain" description="RRM" evidence="6">
    <location>
        <begin position="14"/>
        <end position="88"/>
    </location>
</feature>
<dbReference type="Pfam" id="PF14327">
    <property type="entry name" value="CSTF2_hinge"/>
    <property type="match status" value="1"/>
</dbReference>
<dbReference type="SMART" id="SM00360">
    <property type="entry name" value="RRM"/>
    <property type="match status" value="1"/>
</dbReference>
<evidence type="ECO:0000256" key="4">
    <source>
        <dbReference type="PROSITE-ProRule" id="PRU00176"/>
    </source>
</evidence>
<dbReference type="FunFam" id="1.25.40.630:FF:000001">
    <property type="entry name" value="Cleavage stimulation factor subunit 2"/>
    <property type="match status" value="1"/>
</dbReference>
<dbReference type="SUPFAM" id="SSF54928">
    <property type="entry name" value="RNA-binding domain, RBD"/>
    <property type="match status" value="1"/>
</dbReference>
<evidence type="ECO:0000256" key="2">
    <source>
        <dbReference type="ARBA" id="ARBA00022884"/>
    </source>
</evidence>
<dbReference type="InterPro" id="IPR000504">
    <property type="entry name" value="RRM_dom"/>
</dbReference>
<evidence type="ECO:0000256" key="5">
    <source>
        <dbReference type="SAM" id="MobiDB-lite"/>
    </source>
</evidence>
<dbReference type="Gene3D" id="3.30.70.330">
    <property type="match status" value="1"/>
</dbReference>
<sequence length="517" mass="56454">MNSLKDSVQDRSLRSILVGNVPGDVSEDVVKDLLSEYGLILNVRLFRDIPPGYAFCEYGEPEMAVRAVHGLNKYEFKGRILKADIAANEKSKEQLARLQEFSNGVHSDILQAADSSEKAPEEISKAVASLPAEQMFELMKQMKMCIENNPQEARNLLLQNPQLAYALLQAQVIMRIVDPEVAVKILNRPVVPLASPEPEAKSMDSVQQNVPPVNNPIEVSTVGDQDLRQLPPMDSDMRTISLGIGDKDMRQMTGDTDWRTLSAPVGLTDPRFRAADPRVSQASDPRLLQGPVDPRMLQGTDPRMMQNSDPRMMQATDPRAMHGADPRTVSVGDPRMIQSSDPRVMPVDPRVSAADPRSMQNVDPRAASNPRGMPSADPRAMRGVDPRTASVSDSRMIAGPGFGSRPGINDPRNAPVTTRVEDPRKFPTSGVPVSAQMPANTRTPAMSSTSGGLIPTPRQPVPPAAGTTAKVPEDQEKAALIMQVLQLSDEQIAMLPPEQRQSIIVLKEQIARSQLAM</sequence>
<dbReference type="Gene3D" id="1.25.40.630">
    <property type="match status" value="1"/>
</dbReference>
<accession>A0AAV2ALC9</accession>
<dbReference type="InterPro" id="IPR038192">
    <property type="entry name" value="CSTF_C_sf"/>
</dbReference>
<dbReference type="FunFam" id="1.10.20.70:FF:000001">
    <property type="entry name" value="Cleavage stimulation factor subunit 2"/>
    <property type="match status" value="1"/>
</dbReference>
<dbReference type="PANTHER" id="PTHR45735:SF2">
    <property type="entry name" value="CLEAVAGE STIMULATION FACTOR SUBUNIT 2"/>
    <property type="match status" value="1"/>
</dbReference>
<dbReference type="PANTHER" id="PTHR45735">
    <property type="entry name" value="CLEAVAGE STIMULATION FACTOR SUBUNIT 2"/>
    <property type="match status" value="1"/>
</dbReference>
<keyword evidence="2 4" id="KW-0694">RNA-binding</keyword>
<dbReference type="GO" id="GO:0003729">
    <property type="term" value="F:mRNA binding"/>
    <property type="evidence" value="ECO:0007669"/>
    <property type="project" value="TreeGrafter"/>
</dbReference>
<dbReference type="AlphaFoldDB" id="A0AAV2ALC9"/>
<dbReference type="Proteomes" id="UP001497382">
    <property type="component" value="Unassembled WGS sequence"/>
</dbReference>
<protein>
    <recommendedName>
        <fullName evidence="6">RRM domain-containing protein</fullName>
    </recommendedName>
</protein>
<dbReference type="InterPro" id="IPR012677">
    <property type="entry name" value="Nucleotide-bd_a/b_plait_sf"/>
</dbReference>
<evidence type="ECO:0000256" key="1">
    <source>
        <dbReference type="ARBA" id="ARBA00004123"/>
    </source>
</evidence>
<keyword evidence="8" id="KW-1185">Reference proteome</keyword>
<evidence type="ECO:0000313" key="8">
    <source>
        <dbReference type="Proteomes" id="UP001497382"/>
    </source>
</evidence>
<reference evidence="7 8" key="1">
    <citation type="submission" date="2024-04" db="EMBL/GenBank/DDBJ databases">
        <authorList>
            <person name="Rising A."/>
            <person name="Reimegard J."/>
            <person name="Sonavane S."/>
            <person name="Akerstrom W."/>
            <person name="Nylinder S."/>
            <person name="Hedman E."/>
            <person name="Kallberg Y."/>
        </authorList>
    </citation>
    <scope>NUCLEOTIDE SEQUENCE [LARGE SCALE GENOMIC DNA]</scope>
</reference>
<evidence type="ECO:0000259" key="6">
    <source>
        <dbReference type="PROSITE" id="PS50102"/>
    </source>
</evidence>
<dbReference type="PROSITE" id="PS50102">
    <property type="entry name" value="RRM"/>
    <property type="match status" value="1"/>
</dbReference>